<feature type="region of interest" description="Disordered" evidence="1">
    <location>
        <begin position="89"/>
        <end position="125"/>
    </location>
</feature>
<proteinExistence type="predicted"/>
<name>A0AAW2FL17_9HYME</name>
<evidence type="ECO:0000256" key="1">
    <source>
        <dbReference type="SAM" id="MobiDB-lite"/>
    </source>
</evidence>
<evidence type="ECO:0000313" key="2">
    <source>
        <dbReference type="EMBL" id="KAL0115379.1"/>
    </source>
</evidence>
<organism evidence="2 3">
    <name type="scientific">Cardiocondyla obscurior</name>
    <dbReference type="NCBI Taxonomy" id="286306"/>
    <lineage>
        <taxon>Eukaryota</taxon>
        <taxon>Metazoa</taxon>
        <taxon>Ecdysozoa</taxon>
        <taxon>Arthropoda</taxon>
        <taxon>Hexapoda</taxon>
        <taxon>Insecta</taxon>
        <taxon>Pterygota</taxon>
        <taxon>Neoptera</taxon>
        <taxon>Endopterygota</taxon>
        <taxon>Hymenoptera</taxon>
        <taxon>Apocrita</taxon>
        <taxon>Aculeata</taxon>
        <taxon>Formicoidea</taxon>
        <taxon>Formicidae</taxon>
        <taxon>Myrmicinae</taxon>
        <taxon>Cardiocondyla</taxon>
    </lineage>
</organism>
<comment type="caution">
    <text evidence="2">The sequence shown here is derived from an EMBL/GenBank/DDBJ whole genome shotgun (WGS) entry which is preliminary data.</text>
</comment>
<evidence type="ECO:0000313" key="3">
    <source>
        <dbReference type="Proteomes" id="UP001430953"/>
    </source>
</evidence>
<dbReference type="EMBL" id="JADYXP020000010">
    <property type="protein sequence ID" value="KAL0115379.1"/>
    <property type="molecule type" value="Genomic_DNA"/>
</dbReference>
<keyword evidence="3" id="KW-1185">Reference proteome</keyword>
<dbReference type="AlphaFoldDB" id="A0AAW2FL17"/>
<accession>A0AAW2FL17</accession>
<gene>
    <name evidence="2" type="ORF">PUN28_010719</name>
</gene>
<protein>
    <submittedName>
        <fullName evidence="2">Uncharacterized protein</fullName>
    </submittedName>
</protein>
<reference evidence="2 3" key="1">
    <citation type="submission" date="2023-03" db="EMBL/GenBank/DDBJ databases">
        <title>High recombination rates correlate with genetic variation in Cardiocondyla obscurior ants.</title>
        <authorList>
            <person name="Errbii M."/>
        </authorList>
    </citation>
    <scope>NUCLEOTIDE SEQUENCE [LARGE SCALE GENOMIC DNA]</scope>
    <source>
        <strain evidence="2">Alpha-2009</strain>
        <tissue evidence="2">Whole body</tissue>
    </source>
</reference>
<sequence length="213" mass="23258">MTNLQIFRPTTVVPDENGTAEAYKREAKNGNFQRSTVLLVPTFPNPYKTFVSARHAVISSLDSSRTTLCASWVNPMGFSANTIMRSALRSVPSPNGERSAQPAPTVLSKPPPVPRAWVQPPPLSPPPPPTLSLSLFLLQPAIASDQIPSFVVFRYKTTPNLLRSITRAVYASNTGASVREKRPVLLPIRVVIRLGFLVVPSRGFQKAASVTDR</sequence>
<dbReference type="Proteomes" id="UP001430953">
    <property type="component" value="Unassembled WGS sequence"/>
</dbReference>
<feature type="compositionally biased region" description="Pro residues" evidence="1">
    <location>
        <begin position="109"/>
        <end position="125"/>
    </location>
</feature>